<evidence type="ECO:0000313" key="4">
    <source>
        <dbReference type="Proteomes" id="UP000197768"/>
    </source>
</evidence>
<evidence type="ECO:0000313" key="3">
    <source>
        <dbReference type="EMBL" id="OWP84034.1"/>
    </source>
</evidence>
<dbReference type="PANTHER" id="PTHR37512">
    <property type="entry name" value="TRIFUNCTIONAL NAD BIOSYNTHESIS/REGULATOR PROTEIN NADR"/>
    <property type="match status" value="1"/>
</dbReference>
<dbReference type="RefSeq" id="WP_088392552.1">
    <property type="nucleotide sequence ID" value="NZ_MTCZ01000059.1"/>
</dbReference>
<proteinExistence type="predicted"/>
<dbReference type="SUPFAM" id="SSF52540">
    <property type="entry name" value="P-loop containing nucleoside triphosphate hydrolases"/>
    <property type="match status" value="1"/>
</dbReference>
<accession>A0A246GK77</accession>
<dbReference type="Gene3D" id="3.40.50.300">
    <property type="entry name" value="P-loop containing nucleotide triphosphate hydrolases"/>
    <property type="match status" value="1"/>
</dbReference>
<dbReference type="InterPro" id="IPR038727">
    <property type="entry name" value="NadR/Ttd14_AAA_dom"/>
</dbReference>
<feature type="domain" description="DUF4301" evidence="2">
    <location>
        <begin position="193"/>
        <end position="697"/>
    </location>
</feature>
<protein>
    <submittedName>
        <fullName evidence="3">ATPase</fullName>
    </submittedName>
</protein>
<dbReference type="EMBL" id="MTCZ01000059">
    <property type="protein sequence ID" value="OWP84034.1"/>
    <property type="molecule type" value="Genomic_DNA"/>
</dbReference>
<dbReference type="Proteomes" id="UP000197768">
    <property type="component" value="Unassembled WGS sequence"/>
</dbReference>
<reference evidence="3 4" key="1">
    <citation type="journal article" date="2017" name="Infect. Genet. Evol.">
        <title>Comparative genome analysis of fish pathogen Flavobacterium columnare reveals extensive sequence diversity within the species.</title>
        <authorList>
            <person name="Kayansamruaj P."/>
            <person name="Dong H.T."/>
            <person name="Hirono I."/>
            <person name="Kondo H."/>
            <person name="Senapin S."/>
            <person name="Rodkhum C."/>
        </authorList>
    </citation>
    <scope>NUCLEOTIDE SEQUENCE [LARGE SCALE GENOMIC DNA]</scope>
    <source>
        <strain evidence="3 4">1215</strain>
    </source>
</reference>
<dbReference type="OrthoDB" id="5572060at2"/>
<dbReference type="InterPro" id="IPR025393">
    <property type="entry name" value="DUF4301"/>
</dbReference>
<gene>
    <name evidence="3" type="ORF">BWK59_07415</name>
</gene>
<dbReference type="InterPro" id="IPR027417">
    <property type="entry name" value="P-loop_NTPase"/>
</dbReference>
<evidence type="ECO:0000259" key="1">
    <source>
        <dbReference type="Pfam" id="PF13521"/>
    </source>
</evidence>
<feature type="domain" description="NadR/Ttd14 AAA" evidence="1">
    <location>
        <begin position="15"/>
        <end position="172"/>
    </location>
</feature>
<sequence>MEENLKQRKTNTLRITTYGPESTGKTTLARDLANHFNTAWIVEYARDFLTEILDKEGRICEEKDLLPIAIGQITIENEALKKAQRFLFCDTNALVTKVYSDIYYNQCSPQLEEAANLHHYDLYFLTDKDIPWEADGLRDSAEYRNLSFEVFKKNLIQYNKPFIQISGNREERLKKAIKIVEDLEKALNAGFTSHEFVELYNQNKNIDLIIKQIHYLRKGITKTELIAPATIGKGIIKLSPEEQIYYINYFNSNKIDKTLEKFIPASGAATRMFKFLHDFILDFNPEEETINGYINRTNNTALETFIAGIEKFPFYQEVITKLTIQNNHYKKLSAAIKKYLFIKTILEDPDFNFLNKPKAVLPFHKNEERINTPIEEHFKESNQYACNNNGNIHFTISAEHETLFTELINQLPKELKEKTRVSFSYQDPSTDSIALTKNNKVLKNKEGKFLFRPGGHGALLYNLNDRNADIIFIKNIDNVSQNHSEIITEYKKTLAGILLEISTKSHNYLKELNKNKYNNALIQEIKNFIENKLSIIINTDFDEYKEESQIRILNYFLNRPIRVCGMVKNENEPGGGPFWVKDKKGNSTLQIVESVQIDLENENQKSIFKSATHFNPVDIVCSIKDYQGNKFNLLEFTDPNTGFIVKKNKDGIQYKSYELPGLWNGSMANWITLFVEVPLDTFNPVKTVNDLLKSAHQPEIL</sequence>
<dbReference type="AlphaFoldDB" id="A0A246GK77"/>
<dbReference type="Pfam" id="PF13521">
    <property type="entry name" value="AAA_28"/>
    <property type="match status" value="1"/>
</dbReference>
<name>A0A246GK77_9FLAO</name>
<dbReference type="InterPro" id="IPR029044">
    <property type="entry name" value="Nucleotide-diphossugar_trans"/>
</dbReference>
<organism evidence="3 4">
    <name type="scientific">Flavobacterium davisii</name>
    <dbReference type="NCBI Taxonomy" id="2906077"/>
    <lineage>
        <taxon>Bacteria</taxon>
        <taxon>Pseudomonadati</taxon>
        <taxon>Bacteroidota</taxon>
        <taxon>Flavobacteriia</taxon>
        <taxon>Flavobacteriales</taxon>
        <taxon>Flavobacteriaceae</taxon>
        <taxon>Flavobacterium</taxon>
    </lineage>
</organism>
<evidence type="ECO:0000259" key="2">
    <source>
        <dbReference type="Pfam" id="PF14134"/>
    </source>
</evidence>
<dbReference type="SUPFAM" id="SSF53448">
    <property type="entry name" value="Nucleotide-diphospho-sugar transferases"/>
    <property type="match status" value="1"/>
</dbReference>
<dbReference type="Pfam" id="PF14134">
    <property type="entry name" value="DUF4301"/>
    <property type="match status" value="1"/>
</dbReference>
<dbReference type="InterPro" id="IPR052735">
    <property type="entry name" value="NAD_biosynth-regulator"/>
</dbReference>
<comment type="caution">
    <text evidence="3">The sequence shown here is derived from an EMBL/GenBank/DDBJ whole genome shotgun (WGS) entry which is preliminary data.</text>
</comment>
<dbReference type="PANTHER" id="PTHR37512:SF1">
    <property type="entry name" value="NADR_TTD14 AAA DOMAIN-CONTAINING PROTEIN"/>
    <property type="match status" value="1"/>
</dbReference>